<keyword evidence="11" id="KW-0325">Glycoprotein</keyword>
<evidence type="ECO:0000256" key="9">
    <source>
        <dbReference type="ARBA" id="ARBA00023084"/>
    </source>
</evidence>
<protein>
    <recommendedName>
        <fullName evidence="13">Histidine-rich glycoprotein</fullName>
    </recommendedName>
    <alternativeName>
        <fullName evidence="14">Histidine-proline-rich glycoprotein</fullName>
    </alternativeName>
</protein>
<dbReference type="GO" id="GO:0010543">
    <property type="term" value="P:regulation of platelet activation"/>
    <property type="evidence" value="ECO:0007669"/>
    <property type="project" value="TreeGrafter"/>
</dbReference>
<evidence type="ECO:0000256" key="3">
    <source>
        <dbReference type="ARBA" id="ARBA00022674"/>
    </source>
</evidence>
<dbReference type="GeneID" id="103014635"/>
<dbReference type="Gene3D" id="3.10.450.10">
    <property type="match status" value="2"/>
</dbReference>
<dbReference type="FunCoup" id="A0A384BGV7">
    <property type="interactions" value="104"/>
</dbReference>
<dbReference type="KEGG" id="bacu:103014635"/>
<dbReference type="STRING" id="310752.A0A384BGV7"/>
<dbReference type="InterPro" id="IPR050735">
    <property type="entry name" value="Kininogen_Fetuin_HRG"/>
</dbReference>
<feature type="signal peptide" evidence="16">
    <location>
        <begin position="1"/>
        <end position="21"/>
    </location>
</feature>
<dbReference type="SUPFAM" id="SSF54403">
    <property type="entry name" value="Cystatin/monellin"/>
    <property type="match status" value="2"/>
</dbReference>
<dbReference type="Proteomes" id="UP001652580">
    <property type="component" value="Chromosome 4"/>
</dbReference>
<sequence>MKLLTAALFFILLIPRQRSCAVSPTGCDAAEPVAGKALDLISKGRRDGYLSQLLRVADVHLDKGSTAVYYLVLDVKESDCSVLSRKHWDDCEPAVSIRPSDTVIGQCKVIAITRLDGSQNLRVNDFNCTTSSVSSALVNTEDRPVLSNFFEDTELYRKQADKALEKYKRENGDFASFRVDKVKRVARVRGGERTNYYLDFSVKNCSSHHFPRHSHIFGFCRADLSYDVEDSDLETPKDIVINCEVFNLKEHTNISDVKHRLGLPLHSGEHEHSPAGRPSFKPNGSRDHHNPHESHNFRCPPPLEDKNYSDSPPF</sequence>
<dbReference type="AlphaFoldDB" id="A0A384BGV7"/>
<dbReference type="CDD" id="cd00042">
    <property type="entry name" value="CY"/>
    <property type="match status" value="1"/>
</dbReference>
<evidence type="ECO:0000256" key="11">
    <source>
        <dbReference type="ARBA" id="ARBA00023180"/>
    </source>
</evidence>
<evidence type="ECO:0000256" key="13">
    <source>
        <dbReference type="ARBA" id="ARBA00039613"/>
    </source>
</evidence>
<dbReference type="GO" id="GO:0042730">
    <property type="term" value="P:fibrinolysis"/>
    <property type="evidence" value="ECO:0007669"/>
    <property type="project" value="UniProtKB-KW"/>
</dbReference>
<dbReference type="RefSeq" id="XP_007198529.2">
    <property type="nucleotide sequence ID" value="XM_007198467.3"/>
</dbReference>
<dbReference type="FunFam" id="3.10.450.10:FF:000015">
    <property type="entry name" value="Histidine-rich glycoprotein"/>
    <property type="match status" value="1"/>
</dbReference>
<feature type="compositionally biased region" description="Basic and acidic residues" evidence="15">
    <location>
        <begin position="284"/>
        <end position="296"/>
    </location>
</feature>
<dbReference type="GO" id="GO:0008270">
    <property type="term" value="F:zinc ion binding"/>
    <property type="evidence" value="ECO:0007669"/>
    <property type="project" value="TreeGrafter"/>
</dbReference>
<evidence type="ECO:0000256" key="6">
    <source>
        <dbReference type="ARBA" id="ARBA00022737"/>
    </source>
</evidence>
<dbReference type="PANTHER" id="PTHR13814:SF3">
    <property type="entry name" value="HISTIDINE-RICH GLYCOPROTEIN"/>
    <property type="match status" value="1"/>
</dbReference>
<evidence type="ECO:0000256" key="10">
    <source>
        <dbReference type="ARBA" id="ARBA00023157"/>
    </source>
</evidence>
<keyword evidence="12" id="KW-0280">Fibrinolysis</keyword>
<proteinExistence type="predicted"/>
<feature type="domain" description="Cystatin" evidence="17">
    <location>
        <begin position="139"/>
        <end position="244"/>
    </location>
</feature>
<dbReference type="GO" id="GO:0007596">
    <property type="term" value="P:blood coagulation"/>
    <property type="evidence" value="ECO:0007669"/>
    <property type="project" value="UniProtKB-KW"/>
</dbReference>
<dbReference type="SMART" id="SM00043">
    <property type="entry name" value="CY"/>
    <property type="match status" value="2"/>
</dbReference>
<accession>A0A384BGV7</accession>
<feature type="chain" id="PRO_5019010161" description="Histidine-rich glycoprotein" evidence="16">
    <location>
        <begin position="22"/>
        <end position="314"/>
    </location>
</feature>
<keyword evidence="5 16" id="KW-0732">Signal</keyword>
<evidence type="ECO:0000256" key="8">
    <source>
        <dbReference type="ARBA" id="ARBA00023008"/>
    </source>
</evidence>
<gene>
    <name evidence="19" type="primary">HRG</name>
</gene>
<dbReference type="Pfam" id="PF00031">
    <property type="entry name" value="Cystatin"/>
    <property type="match status" value="1"/>
</dbReference>
<feature type="domain" description="Cystatin" evidence="17">
    <location>
        <begin position="16"/>
        <end position="129"/>
    </location>
</feature>
<feature type="region of interest" description="Disordered" evidence="15">
    <location>
        <begin position="264"/>
        <end position="314"/>
    </location>
</feature>
<keyword evidence="18" id="KW-1185">Reference proteome</keyword>
<dbReference type="InterPro" id="IPR000010">
    <property type="entry name" value="Cystatin_dom"/>
</dbReference>
<reference evidence="19" key="1">
    <citation type="submission" date="2025-08" db="UniProtKB">
        <authorList>
            <consortium name="RefSeq"/>
        </authorList>
    </citation>
    <scope>IDENTIFICATION</scope>
</reference>
<evidence type="ECO:0000259" key="17">
    <source>
        <dbReference type="SMART" id="SM00043"/>
    </source>
</evidence>
<evidence type="ECO:0000256" key="14">
    <source>
        <dbReference type="ARBA" id="ARBA00041330"/>
    </source>
</evidence>
<keyword evidence="2" id="KW-0964">Secreted</keyword>
<name>A0A384BGV7_BALAC</name>
<keyword evidence="8" id="KW-0186">Copper</keyword>
<keyword evidence="7" id="KW-0862">Zinc</keyword>
<comment type="subcellular location">
    <subcellularLocation>
        <location evidence="1">Secreted</location>
    </subcellularLocation>
</comment>
<evidence type="ECO:0000256" key="12">
    <source>
        <dbReference type="ARBA" id="ARBA00023281"/>
    </source>
</evidence>
<dbReference type="GO" id="GO:0004867">
    <property type="term" value="F:serine-type endopeptidase inhibitor activity"/>
    <property type="evidence" value="ECO:0007669"/>
    <property type="project" value="TreeGrafter"/>
</dbReference>
<keyword evidence="4" id="KW-0356">Hemostasis</keyword>
<dbReference type="GO" id="GO:0072562">
    <property type="term" value="C:blood microparticle"/>
    <property type="evidence" value="ECO:0007669"/>
    <property type="project" value="TreeGrafter"/>
</dbReference>
<evidence type="ECO:0000313" key="19">
    <source>
        <dbReference type="RefSeq" id="XP_007198529.2"/>
    </source>
</evidence>
<dbReference type="GO" id="GO:0008201">
    <property type="term" value="F:heparin binding"/>
    <property type="evidence" value="ECO:0007669"/>
    <property type="project" value="UniProtKB-KW"/>
</dbReference>
<evidence type="ECO:0000313" key="18">
    <source>
        <dbReference type="Proteomes" id="UP001652580"/>
    </source>
</evidence>
<dbReference type="InterPro" id="IPR046350">
    <property type="entry name" value="Cystatin_sf"/>
</dbReference>
<evidence type="ECO:0000256" key="7">
    <source>
        <dbReference type="ARBA" id="ARBA00022833"/>
    </source>
</evidence>
<evidence type="ECO:0000256" key="4">
    <source>
        <dbReference type="ARBA" id="ARBA00022696"/>
    </source>
</evidence>
<keyword evidence="10" id="KW-1015">Disulfide bond</keyword>
<evidence type="ECO:0000256" key="1">
    <source>
        <dbReference type="ARBA" id="ARBA00004613"/>
    </source>
</evidence>
<evidence type="ECO:0000256" key="16">
    <source>
        <dbReference type="SAM" id="SignalP"/>
    </source>
</evidence>
<organism evidence="18 19">
    <name type="scientific">Balaenoptera acutorostrata</name>
    <name type="common">Common minke whale</name>
    <name type="synonym">Balaena rostrata</name>
    <dbReference type="NCBI Taxonomy" id="9767"/>
    <lineage>
        <taxon>Eukaryota</taxon>
        <taxon>Metazoa</taxon>
        <taxon>Chordata</taxon>
        <taxon>Craniata</taxon>
        <taxon>Vertebrata</taxon>
        <taxon>Euteleostomi</taxon>
        <taxon>Mammalia</taxon>
        <taxon>Eutheria</taxon>
        <taxon>Laurasiatheria</taxon>
        <taxon>Artiodactyla</taxon>
        <taxon>Whippomorpha</taxon>
        <taxon>Cetacea</taxon>
        <taxon>Mysticeti</taxon>
        <taxon>Balaenopteridae</taxon>
        <taxon>Balaenoptera</taxon>
    </lineage>
</organism>
<evidence type="ECO:0000256" key="15">
    <source>
        <dbReference type="SAM" id="MobiDB-lite"/>
    </source>
</evidence>
<keyword evidence="9" id="KW-0094">Blood coagulation</keyword>
<dbReference type="GO" id="GO:0051918">
    <property type="term" value="P:negative regulation of fibrinolysis"/>
    <property type="evidence" value="ECO:0007669"/>
    <property type="project" value="TreeGrafter"/>
</dbReference>
<dbReference type="GO" id="GO:0004869">
    <property type="term" value="F:cysteine-type endopeptidase inhibitor activity"/>
    <property type="evidence" value="ECO:0007669"/>
    <property type="project" value="InterPro"/>
</dbReference>
<keyword evidence="3" id="KW-0358">Heparin-binding</keyword>
<evidence type="ECO:0000256" key="5">
    <source>
        <dbReference type="ARBA" id="ARBA00022729"/>
    </source>
</evidence>
<dbReference type="PANTHER" id="PTHR13814">
    <property type="entry name" value="FETUIN"/>
    <property type="match status" value="1"/>
</dbReference>
<evidence type="ECO:0000256" key="2">
    <source>
        <dbReference type="ARBA" id="ARBA00022525"/>
    </source>
</evidence>
<dbReference type="InParanoid" id="A0A384BGV7"/>
<keyword evidence="6" id="KW-0677">Repeat</keyword>